<dbReference type="KEGG" id="dqu:106742201"/>
<evidence type="ECO:0000313" key="7">
    <source>
        <dbReference type="Proteomes" id="UP000515204"/>
    </source>
</evidence>
<evidence type="ECO:0000256" key="2">
    <source>
        <dbReference type="ARBA" id="ARBA00023163"/>
    </source>
</evidence>
<dbReference type="InterPro" id="IPR036322">
    <property type="entry name" value="WD40_repeat_dom_sf"/>
</dbReference>
<keyword evidence="2" id="KW-0804">Transcription</keyword>
<dbReference type="GO" id="GO:0006383">
    <property type="term" value="P:transcription by RNA polymerase III"/>
    <property type="evidence" value="ECO:0007669"/>
    <property type="project" value="TreeGrafter"/>
</dbReference>
<name>A0A6P3WWD6_DINQU</name>
<sequence length="1464" mass="166770">MNDKDVISDKLCENKSINTLKSYDTTSKTSMKMFILPPNVLQNISVNEIPRKCNEETLSSNCPHIITNYKCEGTSDDLKTHDCNCTHKGTLLSTWNNPKVSIRFAGNESDKVERKIDTESDDAERDKTITKSCDVNKVPVSSRLVTIHDARCETKLMPRKHLNSNISDIISTDMKKDVTCKTEKTHLHYTSEIPPEKKQSLSSPTKDDKMKALFTERKNVDEEVNMRKIKVVRAKSKVTTTPAKPIESLPADKNSIKICNETELTLVKVESIADLSILGQSSANRIQSALTNVNLTETCTVEDTVYDEQKHDTRQEIQSQAFHDNAHSSLGTFVSETTNTDSRKMDDVIHEDAYQMNETDVKDGEQNQLSISVKPVARKRGRPRKTVNNSANENTSKKKPEVYGTSKEIPDTTIEVMACGKRRASKIAINQDASGSSDGSEITDIVETEKQIGRGKGRRRGQNRGRHGRGRGRGRGTVQDYSDMEYIPKTAEKKYVSQSKETKNESNLHDADAAAADIEIGNMDAANIAKDMQLVTCAKCEQQVLKKQWHSHNLYRHNNMAWRQDEVKLDFENDIKLLRSVLSFAVKKKKNLTCEKCGSARRSASGFISHMQFCGKSQEEKQALMMTCPICHAVMMPSSMEIHERYHRQLERNKSQEVPAVLTEKVKRKAAEKAVPKIQKYAESMREQNPCTTRRIKLDSTTLKNAIQEPELKKKVPPVWKGLWKKELASRGSVSCRQIGCTYMCSSYKSICEHYSQCNFTPQENFMCKICKFLADTRDEIENHIAKSHSNEEYVKCDDDDFKRDDEVISSTSSDESISEFNDEIVRKIRSSARVTQVSSDSTRTSNKASFLNKEQKPYSIESYKAALYWTLTFESKNFELDLFQDYMPNAFALLKNEDAAKYLPELMSSMAVKFVNANSWKNTDDSVSGNWKRMSRFEGNIYEDVPTFFTGGPIWASAWLPIPLPMYTKNPTQYVAISTHPTMESEYAVGKSYTESNVIQIWDVGQLDHKNNSTSRPPTLAYAIAHNSGTVWCLEWCPSGCYQDVGLCNYKTEERKGELRRMGLLAAACSDGCVNIYSLPFADELKFERTEHHSWPIYKTDPIATLIINLSKYDNNKQNWQCSKLSWTKERGHDIIAAGYTNGYIALWDLTTTSPLLLNVRKDTRFIDAFQHFSAHHNAVSMVALVPYHEKRYLASASVDRSYKFWDLEETSMPQNHLQRGIIVDGAWMTHWPCSVISSDDALGFNYTHSYVIPLREHGYKYCPILATNAPTYAITVSDYANCIAHGTLAGEILTIFPHQLLYTEKLLPRKRQLNSFVKTIDFLKEQQNVSGKNNEKKNDKKTCKDYHYMPANYRECENRFGIIFHDNLMDLRQNVRMGKSHDTLYNHQLTSVPVEQHPFTSVNRMSWNPNAWSYLWLMVSYQNGLTRLLNFKSMSIREVETLLSTHAKSWLAKAANPSTQEV</sequence>
<dbReference type="InterPro" id="IPR015943">
    <property type="entry name" value="WD40/YVTN_repeat-like_dom_sf"/>
</dbReference>
<proteinExistence type="predicted"/>
<dbReference type="InterPro" id="IPR052416">
    <property type="entry name" value="GTF3C_component"/>
</dbReference>
<evidence type="ECO:0000256" key="4">
    <source>
        <dbReference type="PROSITE-ProRule" id="PRU00221"/>
    </source>
</evidence>
<evidence type="ECO:0000256" key="5">
    <source>
        <dbReference type="SAM" id="MobiDB-lite"/>
    </source>
</evidence>
<feature type="domain" description="C2H2-type" evidence="6">
    <location>
        <begin position="766"/>
        <end position="789"/>
    </location>
</feature>
<dbReference type="PANTHER" id="PTHR15052:SF2">
    <property type="entry name" value="GENERAL TRANSCRIPTION FACTOR 3C POLYPEPTIDE 2"/>
    <property type="match status" value="1"/>
</dbReference>
<dbReference type="PANTHER" id="PTHR15052">
    <property type="entry name" value="RNA POLYMERASE III TRANSCRIPTION INITIATION FACTOR COMPLEX SUBUNIT"/>
    <property type="match status" value="1"/>
</dbReference>
<evidence type="ECO:0000313" key="9">
    <source>
        <dbReference type="RefSeq" id="XP_014470417.1"/>
    </source>
</evidence>
<dbReference type="RefSeq" id="XP_014470417.1">
    <property type="nucleotide sequence ID" value="XM_014614931.1"/>
</dbReference>
<dbReference type="InterPro" id="IPR001680">
    <property type="entry name" value="WD40_rpt"/>
</dbReference>
<dbReference type="SMART" id="SM00355">
    <property type="entry name" value="ZnF_C2H2"/>
    <property type="match status" value="3"/>
</dbReference>
<evidence type="ECO:0000256" key="1">
    <source>
        <dbReference type="ARBA" id="ARBA00004123"/>
    </source>
</evidence>
<feature type="region of interest" description="Disordered" evidence="5">
    <location>
        <begin position="449"/>
        <end position="478"/>
    </location>
</feature>
<organism evidence="7 8">
    <name type="scientific">Dinoponera quadriceps</name>
    <name type="common">South American ant</name>
    <dbReference type="NCBI Taxonomy" id="609295"/>
    <lineage>
        <taxon>Eukaryota</taxon>
        <taxon>Metazoa</taxon>
        <taxon>Ecdysozoa</taxon>
        <taxon>Arthropoda</taxon>
        <taxon>Hexapoda</taxon>
        <taxon>Insecta</taxon>
        <taxon>Pterygota</taxon>
        <taxon>Neoptera</taxon>
        <taxon>Endopterygota</taxon>
        <taxon>Hymenoptera</taxon>
        <taxon>Apocrita</taxon>
        <taxon>Aculeata</taxon>
        <taxon>Formicoidea</taxon>
        <taxon>Formicidae</taxon>
        <taxon>Ponerinae</taxon>
        <taxon>Ponerini</taxon>
        <taxon>Dinoponera</taxon>
    </lineage>
</organism>
<keyword evidence="4" id="KW-0853">WD repeat</keyword>
<dbReference type="SUPFAM" id="SSF50978">
    <property type="entry name" value="WD40 repeat-like"/>
    <property type="match status" value="1"/>
</dbReference>
<dbReference type="OrthoDB" id="4703at2759"/>
<feature type="region of interest" description="Disordered" evidence="5">
    <location>
        <begin position="360"/>
        <end position="407"/>
    </location>
</feature>
<dbReference type="RefSeq" id="XP_014470416.1">
    <property type="nucleotide sequence ID" value="XM_014614930.1"/>
</dbReference>
<evidence type="ECO:0000259" key="6">
    <source>
        <dbReference type="SMART" id="SM00355"/>
    </source>
</evidence>
<dbReference type="GO" id="GO:0000127">
    <property type="term" value="C:transcription factor TFIIIC complex"/>
    <property type="evidence" value="ECO:0007669"/>
    <property type="project" value="TreeGrafter"/>
</dbReference>
<feature type="domain" description="C2H2-type" evidence="6">
    <location>
        <begin position="734"/>
        <end position="756"/>
    </location>
</feature>
<feature type="compositionally biased region" description="Basic residues" evidence="5">
    <location>
        <begin position="453"/>
        <end position="474"/>
    </location>
</feature>
<dbReference type="Proteomes" id="UP000515204">
    <property type="component" value="Unplaced"/>
</dbReference>
<keyword evidence="7" id="KW-1185">Reference proteome</keyword>
<dbReference type="PROSITE" id="PS50082">
    <property type="entry name" value="WD_REPEATS_2"/>
    <property type="match status" value="1"/>
</dbReference>
<feature type="compositionally biased region" description="Basic residues" evidence="5">
    <location>
        <begin position="376"/>
        <end position="385"/>
    </location>
</feature>
<dbReference type="PROSITE" id="PS50294">
    <property type="entry name" value="WD_REPEATS_REGION"/>
    <property type="match status" value="1"/>
</dbReference>
<reference evidence="8 9" key="1">
    <citation type="submission" date="2025-04" db="UniProtKB">
        <authorList>
            <consortium name="RefSeq"/>
        </authorList>
    </citation>
    <scope>IDENTIFICATION</scope>
</reference>
<feature type="repeat" description="WD" evidence="4">
    <location>
        <begin position="1174"/>
        <end position="1217"/>
    </location>
</feature>
<keyword evidence="3" id="KW-0539">Nucleus</keyword>
<gene>
    <name evidence="8 9" type="primary">LOC106742201</name>
</gene>
<evidence type="ECO:0000313" key="8">
    <source>
        <dbReference type="RefSeq" id="XP_014470416.1"/>
    </source>
</evidence>
<protein>
    <submittedName>
        <fullName evidence="8 9">Uncharacterized protein LOC106742201 isoform X1</fullName>
    </submittedName>
</protein>
<dbReference type="GO" id="GO:0005634">
    <property type="term" value="C:nucleus"/>
    <property type="evidence" value="ECO:0007669"/>
    <property type="project" value="UniProtKB-SubCell"/>
</dbReference>
<dbReference type="SMART" id="SM00320">
    <property type="entry name" value="WD40"/>
    <property type="match status" value="4"/>
</dbReference>
<dbReference type="GeneID" id="106742201"/>
<feature type="domain" description="C2H2-type" evidence="6">
    <location>
        <begin position="626"/>
        <end position="647"/>
    </location>
</feature>
<evidence type="ECO:0000256" key="3">
    <source>
        <dbReference type="ARBA" id="ARBA00023242"/>
    </source>
</evidence>
<comment type="subcellular location">
    <subcellularLocation>
        <location evidence="1">Nucleus</location>
    </subcellularLocation>
</comment>
<dbReference type="Gene3D" id="2.130.10.10">
    <property type="entry name" value="YVTN repeat-like/Quinoprotein amine dehydrogenase"/>
    <property type="match status" value="1"/>
</dbReference>
<dbReference type="InterPro" id="IPR013087">
    <property type="entry name" value="Znf_C2H2_type"/>
</dbReference>
<accession>A0A6P3WWD6</accession>